<feature type="compositionally biased region" description="Acidic residues" evidence="4">
    <location>
        <begin position="150"/>
        <end position="218"/>
    </location>
</feature>
<feature type="compositionally biased region" description="Acidic residues" evidence="4">
    <location>
        <begin position="229"/>
        <end position="263"/>
    </location>
</feature>
<organism evidence="6 7">
    <name type="scientific">Blomia tropicalis</name>
    <name type="common">Mite</name>
    <dbReference type="NCBI Taxonomy" id="40697"/>
    <lineage>
        <taxon>Eukaryota</taxon>
        <taxon>Metazoa</taxon>
        <taxon>Ecdysozoa</taxon>
        <taxon>Arthropoda</taxon>
        <taxon>Chelicerata</taxon>
        <taxon>Arachnida</taxon>
        <taxon>Acari</taxon>
        <taxon>Acariformes</taxon>
        <taxon>Sarcoptiformes</taxon>
        <taxon>Astigmata</taxon>
        <taxon>Glycyphagoidea</taxon>
        <taxon>Echimyopodidae</taxon>
        <taxon>Blomia</taxon>
    </lineage>
</organism>
<dbReference type="SUPFAM" id="SSF52058">
    <property type="entry name" value="L domain-like"/>
    <property type="match status" value="1"/>
</dbReference>
<keyword evidence="7" id="KW-1185">Reference proteome</keyword>
<dbReference type="InterPro" id="IPR003603">
    <property type="entry name" value="U2A'_phosphoprotein32A_C"/>
</dbReference>
<evidence type="ECO:0000259" key="5">
    <source>
        <dbReference type="SMART" id="SM00446"/>
    </source>
</evidence>
<dbReference type="SMART" id="SM00446">
    <property type="entry name" value="LRRcap"/>
    <property type="match status" value="1"/>
</dbReference>
<evidence type="ECO:0000313" key="6">
    <source>
        <dbReference type="EMBL" id="KAJ6224894.1"/>
    </source>
</evidence>
<evidence type="ECO:0000313" key="7">
    <source>
        <dbReference type="Proteomes" id="UP001142055"/>
    </source>
</evidence>
<dbReference type="InterPro" id="IPR045081">
    <property type="entry name" value="AN32"/>
</dbReference>
<dbReference type="Gene3D" id="3.80.10.10">
    <property type="entry name" value="Ribonuclease Inhibitor"/>
    <property type="match status" value="1"/>
</dbReference>
<name>A0A9Q0MFJ7_BLOTA</name>
<dbReference type="Pfam" id="PF14580">
    <property type="entry name" value="LRR_9"/>
    <property type="match status" value="1"/>
</dbReference>
<evidence type="ECO:0000256" key="4">
    <source>
        <dbReference type="SAM" id="MobiDB-lite"/>
    </source>
</evidence>
<evidence type="ECO:0000256" key="2">
    <source>
        <dbReference type="ARBA" id="ARBA00022737"/>
    </source>
</evidence>
<proteinExistence type="inferred from homology"/>
<dbReference type="GO" id="GO:0005634">
    <property type="term" value="C:nucleus"/>
    <property type="evidence" value="ECO:0007669"/>
    <property type="project" value="TreeGrafter"/>
</dbReference>
<dbReference type="AlphaFoldDB" id="A0A9Q0MFJ7"/>
<dbReference type="PROSITE" id="PS51450">
    <property type="entry name" value="LRR"/>
    <property type="match status" value="1"/>
</dbReference>
<dbReference type="OMA" id="MPNNQVS"/>
<evidence type="ECO:0000256" key="1">
    <source>
        <dbReference type="ARBA" id="ARBA00022614"/>
    </source>
</evidence>
<dbReference type="Proteomes" id="UP001142055">
    <property type="component" value="Chromosome 1"/>
</dbReference>
<feature type="compositionally biased region" description="Polar residues" evidence="4">
    <location>
        <begin position="264"/>
        <end position="273"/>
    </location>
</feature>
<accession>A0A9Q0MFJ7</accession>
<dbReference type="PANTHER" id="PTHR11375:SF0">
    <property type="entry name" value="ACIDIC LEUCINE-RICH NUCLEAR PHOSPHOPROTEIN 32 FAMILY MEMBER A"/>
    <property type="match status" value="1"/>
</dbReference>
<keyword evidence="2" id="KW-0677">Repeat</keyword>
<dbReference type="EMBL" id="JAPWDV010000001">
    <property type="protein sequence ID" value="KAJ6224894.1"/>
    <property type="molecule type" value="Genomic_DNA"/>
</dbReference>
<dbReference type="PANTHER" id="PTHR11375">
    <property type="entry name" value="ACIDIC LEUCINE-RICH NUCLEAR PHOSPHOPROTEIN 32"/>
    <property type="match status" value="1"/>
</dbReference>
<dbReference type="GO" id="GO:0042393">
    <property type="term" value="F:histone binding"/>
    <property type="evidence" value="ECO:0007669"/>
    <property type="project" value="TreeGrafter"/>
</dbReference>
<feature type="domain" description="U2A'/phosphoprotein 32 family A C-terminal" evidence="5">
    <location>
        <begin position="123"/>
        <end position="141"/>
    </location>
</feature>
<reference evidence="6" key="1">
    <citation type="submission" date="2022-12" db="EMBL/GenBank/DDBJ databases">
        <title>Genome assemblies of Blomia tropicalis.</title>
        <authorList>
            <person name="Cui Y."/>
        </authorList>
    </citation>
    <scope>NUCLEOTIDE SEQUENCE</scope>
    <source>
        <tissue evidence="6">Adult mites</tissue>
    </source>
</reference>
<comment type="similarity">
    <text evidence="3">Belongs to the ANP32 family.</text>
</comment>
<dbReference type="FunFam" id="3.80.10.10:FF:000131">
    <property type="entry name" value="acidic leucine-rich nuclear phosphoprotein 32-related protein-like"/>
    <property type="match status" value="1"/>
</dbReference>
<dbReference type="InterPro" id="IPR032675">
    <property type="entry name" value="LRR_dom_sf"/>
</dbReference>
<sequence>MEKRIELEKRGRSSDQIKDLNLDNCRSANITGLDSSFVNLEVLSMINIGLTSLKGFPKLPKLRRLELSDNRIANGLNHLSGSSKLVYLNLSGNRLKDLDSLEPLKELKSLEVLDLYTCEVTEKENYREHVFNLIPNLNYLDGYDRNGREMEDDEEEDVDDDGEFDENESENENGENGLDDDGDVDEDVSDADDDDDDDEDDDEDDEEVDEDDDDLDDAVDLRYLAQDKIDEEDEEVEDFVPGDDDEDDEALLDEEEGEDDEAQATDNTAPTTTKGEKRKSPDGDESVD</sequence>
<protein>
    <recommendedName>
        <fullName evidence="5">U2A'/phosphoprotein 32 family A C-terminal domain-containing protein</fullName>
    </recommendedName>
</protein>
<keyword evidence="1" id="KW-0433">Leucine-rich repeat</keyword>
<gene>
    <name evidence="6" type="ORF">RDWZM_003439</name>
</gene>
<comment type="caution">
    <text evidence="6">The sequence shown here is derived from an EMBL/GenBank/DDBJ whole genome shotgun (WGS) entry which is preliminary data.</text>
</comment>
<dbReference type="InterPro" id="IPR001611">
    <property type="entry name" value="Leu-rich_rpt"/>
</dbReference>
<feature type="region of interest" description="Disordered" evidence="4">
    <location>
        <begin position="145"/>
        <end position="288"/>
    </location>
</feature>
<evidence type="ECO:0000256" key="3">
    <source>
        <dbReference type="ARBA" id="ARBA00025777"/>
    </source>
</evidence>